<protein>
    <submittedName>
        <fullName evidence="4">Uncharacterized protein</fullName>
    </submittedName>
</protein>
<dbReference type="InterPro" id="IPR050132">
    <property type="entry name" value="Gln/Glu-tRNA_Ligase"/>
</dbReference>
<reference evidence="4" key="1">
    <citation type="journal article" date="2014" name="Front. Microbiol.">
        <title>High frequency of phylogenetically diverse reductive dehalogenase-homologous genes in deep subseafloor sedimentary metagenomes.</title>
        <authorList>
            <person name="Kawai M."/>
            <person name="Futagami T."/>
            <person name="Toyoda A."/>
            <person name="Takaki Y."/>
            <person name="Nishi S."/>
            <person name="Hori S."/>
            <person name="Arai W."/>
            <person name="Tsubouchi T."/>
            <person name="Morono Y."/>
            <person name="Uchiyama I."/>
            <person name="Ito T."/>
            <person name="Fujiyama A."/>
            <person name="Inagaki F."/>
            <person name="Takami H."/>
        </authorList>
    </citation>
    <scope>NUCLEOTIDE SEQUENCE</scope>
    <source>
        <strain evidence="4">Expedition CK06-06</strain>
    </source>
</reference>
<evidence type="ECO:0000256" key="1">
    <source>
        <dbReference type="ARBA" id="ARBA00022917"/>
    </source>
</evidence>
<dbReference type="GO" id="GO:0043604">
    <property type="term" value="P:amide biosynthetic process"/>
    <property type="evidence" value="ECO:0007669"/>
    <property type="project" value="TreeGrafter"/>
</dbReference>
<feature type="domain" description="Glutamyl/glutaminyl-tRNA synthetase class Ib anti-codon binding" evidence="2">
    <location>
        <begin position="61"/>
        <end position="136"/>
    </location>
</feature>
<dbReference type="EMBL" id="BARS01041560">
    <property type="protein sequence ID" value="GAG33569.1"/>
    <property type="molecule type" value="Genomic_DNA"/>
</dbReference>
<dbReference type="InterPro" id="IPR020059">
    <property type="entry name" value="Glu/Gln-tRNA-synth_Ib_codon-bd"/>
</dbReference>
<dbReference type="GO" id="GO:0006418">
    <property type="term" value="P:tRNA aminoacylation for protein translation"/>
    <property type="evidence" value="ECO:0007669"/>
    <property type="project" value="InterPro"/>
</dbReference>
<gene>
    <name evidence="4" type="ORF">S01H1_63191</name>
</gene>
<dbReference type="InterPro" id="IPR020056">
    <property type="entry name" value="Rbsml_bL25/Gln-tRNA_synth_N"/>
</dbReference>
<organism evidence="4">
    <name type="scientific">marine sediment metagenome</name>
    <dbReference type="NCBI Taxonomy" id="412755"/>
    <lineage>
        <taxon>unclassified sequences</taxon>
        <taxon>metagenomes</taxon>
        <taxon>ecological metagenomes</taxon>
    </lineage>
</organism>
<dbReference type="AlphaFoldDB" id="X0WRK6"/>
<accession>X0WRK6</accession>
<sequence>SGEFIGWDDPRTWSIQSLKRRGITVKAIREFVEEIGLNKQDISIPIDILYSINRKIIDPIANRYSFVKNPVGLNILKKPKMEKIEMLIHPDKAETKEIKIGKIFISDDDFKKLKNKEIRLLHLYNIQLGEKVKFTSEENKEIPKINWVSDGEKTRILMPDGKWVEGLAEKAVESIDEGEMIQFERNFFCRFDKVEKDMTYEFWFSHR</sequence>
<dbReference type="GO" id="GO:0005829">
    <property type="term" value="C:cytosol"/>
    <property type="evidence" value="ECO:0007669"/>
    <property type="project" value="TreeGrafter"/>
</dbReference>
<dbReference type="InterPro" id="IPR011035">
    <property type="entry name" value="Ribosomal_bL25/Gln-tRNA_synth"/>
</dbReference>
<dbReference type="GO" id="GO:0004812">
    <property type="term" value="F:aminoacyl-tRNA ligase activity"/>
    <property type="evidence" value="ECO:0007669"/>
    <property type="project" value="InterPro"/>
</dbReference>
<name>X0WRK6_9ZZZZ</name>
<proteinExistence type="predicted"/>
<dbReference type="PANTHER" id="PTHR43097">
    <property type="entry name" value="GLUTAMINE-TRNA LIGASE"/>
    <property type="match status" value="1"/>
</dbReference>
<dbReference type="GO" id="GO:0005524">
    <property type="term" value="F:ATP binding"/>
    <property type="evidence" value="ECO:0007669"/>
    <property type="project" value="InterPro"/>
</dbReference>
<dbReference type="Pfam" id="PF03950">
    <property type="entry name" value="tRNA-synt_1c_C"/>
    <property type="match status" value="1"/>
</dbReference>
<dbReference type="Pfam" id="PF20974">
    <property type="entry name" value="tRNA-synt_1c_C2"/>
    <property type="match status" value="1"/>
</dbReference>
<dbReference type="PANTHER" id="PTHR43097:SF5">
    <property type="entry name" value="GLUTAMATE--TRNA LIGASE"/>
    <property type="match status" value="1"/>
</dbReference>
<dbReference type="Gene3D" id="1.10.1160.10">
    <property type="entry name" value="Glutamyl-trna Synthetase, Domain 2"/>
    <property type="match status" value="1"/>
</dbReference>
<feature type="non-terminal residue" evidence="4">
    <location>
        <position position="1"/>
    </location>
</feature>
<comment type="caution">
    <text evidence="4">The sequence shown here is derived from an EMBL/GenBank/DDBJ whole genome shotgun (WGS) entry which is preliminary data.</text>
</comment>
<dbReference type="InterPro" id="IPR020061">
    <property type="entry name" value="Glu_tRNA_lig_a-bdl"/>
</dbReference>
<feature type="domain" description="tRNA synthetases class I (E and Q) anti-codon binding" evidence="3">
    <location>
        <begin position="152"/>
        <end position="192"/>
    </location>
</feature>
<dbReference type="InterPro" id="IPR049437">
    <property type="entry name" value="tRNA-synt_1c_C2"/>
</dbReference>
<dbReference type="SUPFAM" id="SSF52374">
    <property type="entry name" value="Nucleotidylyl transferase"/>
    <property type="match status" value="1"/>
</dbReference>
<evidence type="ECO:0000313" key="4">
    <source>
        <dbReference type="EMBL" id="GAG33569.1"/>
    </source>
</evidence>
<dbReference type="Gene3D" id="2.40.240.100">
    <property type="match status" value="1"/>
</dbReference>
<dbReference type="Gene3D" id="2.40.240.10">
    <property type="entry name" value="Ribosomal Protein L25, Chain P"/>
    <property type="match status" value="1"/>
</dbReference>
<dbReference type="SUPFAM" id="SSF50715">
    <property type="entry name" value="Ribosomal protein L25-like"/>
    <property type="match status" value="1"/>
</dbReference>
<keyword evidence="1" id="KW-0648">Protein biosynthesis</keyword>
<evidence type="ECO:0000259" key="2">
    <source>
        <dbReference type="Pfam" id="PF03950"/>
    </source>
</evidence>
<evidence type="ECO:0000259" key="3">
    <source>
        <dbReference type="Pfam" id="PF20974"/>
    </source>
</evidence>